<accession>A0A371YJZ9</accession>
<dbReference type="InterPro" id="IPR001826">
    <property type="entry name" value="RHS"/>
</dbReference>
<protein>
    <recommendedName>
        <fullName evidence="1">RHS protein conserved region domain-containing protein</fullName>
    </recommendedName>
</protein>
<feature type="domain" description="RHS protein conserved region" evidence="1">
    <location>
        <begin position="73"/>
        <end position="95"/>
    </location>
</feature>
<evidence type="ECO:0000313" key="3">
    <source>
        <dbReference type="Proteomes" id="UP000240957"/>
    </source>
</evidence>
<proteinExistence type="predicted"/>
<name>A0A371YJZ9_9GAMM</name>
<organism evidence="2 3">
    <name type="scientific">Acinetobacter sichuanensis</name>
    <dbReference type="NCBI Taxonomy" id="2136183"/>
    <lineage>
        <taxon>Bacteria</taxon>
        <taxon>Pseudomonadati</taxon>
        <taxon>Pseudomonadota</taxon>
        <taxon>Gammaproteobacteria</taxon>
        <taxon>Moraxellales</taxon>
        <taxon>Moraxellaceae</taxon>
        <taxon>Acinetobacter</taxon>
    </lineage>
</organism>
<dbReference type="EMBL" id="PYIX02000055">
    <property type="protein sequence ID" value="RFC81803.1"/>
    <property type="molecule type" value="Genomic_DNA"/>
</dbReference>
<dbReference type="Pfam" id="PF03527">
    <property type="entry name" value="RHS"/>
    <property type="match status" value="1"/>
</dbReference>
<dbReference type="Gene3D" id="2.180.10.10">
    <property type="entry name" value="RHS repeat-associated core"/>
    <property type="match status" value="1"/>
</dbReference>
<dbReference type="OrthoDB" id="9816400at2"/>
<gene>
    <name evidence="2" type="ORF">C9E89_019865</name>
</gene>
<reference evidence="2 3" key="1">
    <citation type="submission" date="2018-08" db="EMBL/GenBank/DDBJ databases">
        <title>The draft genome of Acinetobacter sichuanensis strain WCHAc060041.</title>
        <authorList>
            <person name="Qin J."/>
            <person name="Feng Y."/>
            <person name="Zong Z."/>
        </authorList>
    </citation>
    <scope>NUCLEOTIDE SEQUENCE [LARGE SCALE GENOMIC DNA]</scope>
    <source>
        <strain evidence="2 3">WCHAc060041</strain>
    </source>
</reference>
<dbReference type="Proteomes" id="UP000240957">
    <property type="component" value="Unassembled WGS sequence"/>
</dbReference>
<evidence type="ECO:0000313" key="2">
    <source>
        <dbReference type="EMBL" id="RFC81803.1"/>
    </source>
</evidence>
<dbReference type="AlphaFoldDB" id="A0A371YJZ9"/>
<sequence length="95" mass="11303">MQYGWDGDTLAYESTNLYTKHYIYESGSFVPLIQATYRQQINQHQTPVWEHGYDYDKNPLWHTEQKANPFDRVWFYHCDHLGTPQEMSDQTGAIV</sequence>
<evidence type="ECO:0000259" key="1">
    <source>
        <dbReference type="Pfam" id="PF03527"/>
    </source>
</evidence>
<comment type="caution">
    <text evidence="2">The sequence shown here is derived from an EMBL/GenBank/DDBJ whole genome shotgun (WGS) entry which is preliminary data.</text>
</comment>